<protein>
    <submittedName>
        <fullName evidence="1">Uncharacterized protein</fullName>
    </submittedName>
</protein>
<dbReference type="EMBL" id="AJGH01000096">
    <property type="protein sequence ID" value="EIC95161.1"/>
    <property type="molecule type" value="Genomic_DNA"/>
</dbReference>
<organism evidence="1 2">
    <name type="scientific">Lachnoanaerobaculum saburreum F0468</name>
    <dbReference type="NCBI Taxonomy" id="1095750"/>
    <lineage>
        <taxon>Bacteria</taxon>
        <taxon>Bacillati</taxon>
        <taxon>Bacillota</taxon>
        <taxon>Clostridia</taxon>
        <taxon>Lachnospirales</taxon>
        <taxon>Lachnospiraceae</taxon>
        <taxon>Lachnoanaerobaculum</taxon>
    </lineage>
</organism>
<gene>
    <name evidence="1" type="ORF">HMPREF9970_1737</name>
</gene>
<accession>I0R653</accession>
<proteinExistence type="predicted"/>
<keyword evidence="2" id="KW-1185">Reference proteome</keyword>
<reference evidence="1 2" key="1">
    <citation type="submission" date="2012-03" db="EMBL/GenBank/DDBJ databases">
        <authorList>
            <person name="Durkin A.S."/>
            <person name="McCorrison J."/>
            <person name="Torralba M."/>
            <person name="Gillis M."/>
            <person name="Methe B."/>
            <person name="Sutton G."/>
            <person name="Nelson K.E."/>
        </authorList>
    </citation>
    <scope>NUCLEOTIDE SEQUENCE [LARGE SCALE GENOMIC DNA]</scope>
    <source>
        <strain evidence="1 2">F0468</strain>
    </source>
</reference>
<name>I0R653_9FIRM</name>
<sequence>MGLQLIFAVETNKTCKSDWIYIKDTIDRFYKCSTNSLKLSIIYMNGKTNYRSKEREVRSLINQYDRINNKSKVIYCIDCDNYDSKPEDKNFIDNIIKFCEEHDYECVWFCKDIESVYWGEKVSNNQKKNKAISFKKNRMIDNINEKNISVTAYKTNTSNILTILDKFIEQGTFERNGIN</sequence>
<dbReference type="AlphaFoldDB" id="I0R653"/>
<dbReference type="PATRIC" id="fig|1095750.3.peg.2031"/>
<evidence type="ECO:0000313" key="1">
    <source>
        <dbReference type="EMBL" id="EIC95161.1"/>
    </source>
</evidence>
<dbReference type="RefSeq" id="WP_008754547.1">
    <property type="nucleotide sequence ID" value="NZ_AJGH01000096.1"/>
</dbReference>
<dbReference type="OrthoDB" id="2003960at2"/>
<evidence type="ECO:0000313" key="2">
    <source>
        <dbReference type="Proteomes" id="UP000005039"/>
    </source>
</evidence>
<dbReference type="Proteomes" id="UP000005039">
    <property type="component" value="Unassembled WGS sequence"/>
</dbReference>
<comment type="caution">
    <text evidence="1">The sequence shown here is derived from an EMBL/GenBank/DDBJ whole genome shotgun (WGS) entry which is preliminary data.</text>
</comment>